<dbReference type="EMBL" id="PYYB01000001">
    <property type="protein sequence ID" value="PTL60592.1"/>
    <property type="molecule type" value="Genomic_DNA"/>
</dbReference>
<keyword evidence="2" id="KW-0808">Transferase</keyword>
<dbReference type="PANTHER" id="PTHR43610">
    <property type="entry name" value="BLL6696 PROTEIN"/>
    <property type="match status" value="1"/>
</dbReference>
<feature type="domain" description="N-acetyltransferase" evidence="1">
    <location>
        <begin position="8"/>
        <end position="173"/>
    </location>
</feature>
<dbReference type="RefSeq" id="WP_107569368.1">
    <property type="nucleotide sequence ID" value="NZ_PYYB01000001.1"/>
</dbReference>
<dbReference type="Pfam" id="PF13302">
    <property type="entry name" value="Acetyltransf_3"/>
    <property type="match status" value="1"/>
</dbReference>
<evidence type="ECO:0000313" key="3">
    <source>
        <dbReference type="Proteomes" id="UP000240739"/>
    </source>
</evidence>
<gene>
    <name evidence="2" type="ORF">C7Y72_13570</name>
</gene>
<dbReference type="InterPro" id="IPR016181">
    <property type="entry name" value="Acyl_CoA_acyltransferase"/>
</dbReference>
<reference evidence="2 3" key="1">
    <citation type="submission" date="2018-03" db="EMBL/GenBank/DDBJ databases">
        <title>Aquarubrobacter algicola gen. nov., sp. nov., a novel actinobacterium isolated from shallow eutrophic lake during the end of cyanobacterial harmful algal blooms.</title>
        <authorList>
            <person name="Chun S.J."/>
        </authorList>
    </citation>
    <scope>NUCLEOTIDE SEQUENCE [LARGE SCALE GENOMIC DNA]</scope>
    <source>
        <strain evidence="2 3">Seoho-28</strain>
    </source>
</reference>
<evidence type="ECO:0000259" key="1">
    <source>
        <dbReference type="PROSITE" id="PS51186"/>
    </source>
</evidence>
<dbReference type="InterPro" id="IPR000182">
    <property type="entry name" value="GNAT_dom"/>
</dbReference>
<dbReference type="Proteomes" id="UP000240739">
    <property type="component" value="Unassembled WGS sequence"/>
</dbReference>
<dbReference type="AlphaFoldDB" id="A0A2T4UMX5"/>
<name>A0A2T4UMX5_9ACTN</name>
<organism evidence="2 3">
    <name type="scientific">Paraconexibacter algicola</name>
    <dbReference type="NCBI Taxonomy" id="2133960"/>
    <lineage>
        <taxon>Bacteria</taxon>
        <taxon>Bacillati</taxon>
        <taxon>Actinomycetota</taxon>
        <taxon>Thermoleophilia</taxon>
        <taxon>Solirubrobacterales</taxon>
        <taxon>Paraconexibacteraceae</taxon>
        <taxon>Paraconexibacter</taxon>
    </lineage>
</organism>
<dbReference type="OrthoDB" id="9132139at2"/>
<dbReference type="GO" id="GO:0016747">
    <property type="term" value="F:acyltransferase activity, transferring groups other than amino-acyl groups"/>
    <property type="evidence" value="ECO:0007669"/>
    <property type="project" value="InterPro"/>
</dbReference>
<protein>
    <submittedName>
        <fullName evidence="2">N-acetyltransferase</fullName>
    </submittedName>
</protein>
<evidence type="ECO:0000313" key="2">
    <source>
        <dbReference type="EMBL" id="PTL60592.1"/>
    </source>
</evidence>
<proteinExistence type="predicted"/>
<sequence>MEVRGPTLTLRPPTAEDVPALLELGSDPEVTRWFSWGPYRSADEPAAYVRRARARQDAGEQLDLLVVHREAGPIGVTGLSEWSLRDRRAVVGTWFGRAWWGSGVNAESKALVFALAFAGFGLARVGAYADVRHERSQRALEKVGFTLEGTLRAWHRHGDTQKDVRFYGLLRADWETSPLREVPCDLHGDLPPAFLPG</sequence>
<dbReference type="SUPFAM" id="SSF55729">
    <property type="entry name" value="Acyl-CoA N-acyltransferases (Nat)"/>
    <property type="match status" value="1"/>
</dbReference>
<comment type="caution">
    <text evidence="2">The sequence shown here is derived from an EMBL/GenBank/DDBJ whole genome shotgun (WGS) entry which is preliminary data.</text>
</comment>
<keyword evidence="3" id="KW-1185">Reference proteome</keyword>
<dbReference type="PROSITE" id="PS51186">
    <property type="entry name" value="GNAT"/>
    <property type="match status" value="1"/>
</dbReference>
<accession>A0A2T4UMX5</accession>
<dbReference type="Gene3D" id="3.40.630.30">
    <property type="match status" value="1"/>
</dbReference>
<dbReference type="PANTHER" id="PTHR43610:SF1">
    <property type="entry name" value="N-ACETYLTRANSFERASE DOMAIN-CONTAINING PROTEIN"/>
    <property type="match status" value="1"/>
</dbReference>